<keyword evidence="1" id="KW-0175">Coiled coil</keyword>
<dbReference type="Proteomes" id="UP000325385">
    <property type="component" value="Chromosome"/>
</dbReference>
<proteinExistence type="predicted"/>
<gene>
    <name evidence="2" type="ORF">D0Y83_05005</name>
</gene>
<dbReference type="RefSeq" id="WP_151885175.1">
    <property type="nucleotide sequence ID" value="NZ_CP032228.1"/>
</dbReference>
<evidence type="ECO:0000313" key="3">
    <source>
        <dbReference type="Proteomes" id="UP000325385"/>
    </source>
</evidence>
<evidence type="ECO:0000256" key="1">
    <source>
        <dbReference type="SAM" id="Coils"/>
    </source>
</evidence>
<protein>
    <submittedName>
        <fullName evidence="2">Uncharacterized protein</fullName>
    </submittedName>
</protein>
<dbReference type="AlphaFoldDB" id="A0A5P6N9J3"/>
<evidence type="ECO:0000313" key="2">
    <source>
        <dbReference type="EMBL" id="QFI62704.1"/>
    </source>
</evidence>
<sequence>MSVAEAFAARTDLLRGIIDRLDRLQGRRANLIEEFAAIRNAIEIRHRKGELAASVISELSTYYNNIRKVDEEATKLLLEASQILSEGSSGG</sequence>
<name>A0A5P6N9J3_9SPHN</name>
<reference evidence="3" key="1">
    <citation type="submission" date="2018-09" db="EMBL/GenBank/DDBJ databases">
        <title>Nocardia yunnanensis sp. nov., an actinomycete isolated from a soil sample.</title>
        <authorList>
            <person name="Zhang J."/>
        </authorList>
    </citation>
    <scope>NUCLEOTIDE SEQUENCE [LARGE SCALE GENOMIC DNA]</scope>
    <source>
        <strain evidence="3">21-3</strain>
    </source>
</reference>
<dbReference type="EMBL" id="CP032228">
    <property type="protein sequence ID" value="QFI62704.1"/>
    <property type="molecule type" value="Genomic_DNA"/>
</dbReference>
<organism evidence="2 3">
    <name type="scientific">Qipengyuania flava</name>
    <dbReference type="NCBI Taxonomy" id="192812"/>
    <lineage>
        <taxon>Bacteria</taxon>
        <taxon>Pseudomonadati</taxon>
        <taxon>Pseudomonadota</taxon>
        <taxon>Alphaproteobacteria</taxon>
        <taxon>Sphingomonadales</taxon>
        <taxon>Erythrobacteraceae</taxon>
        <taxon>Qipengyuania</taxon>
    </lineage>
</organism>
<dbReference type="GeneID" id="69696643"/>
<feature type="coiled-coil region" evidence="1">
    <location>
        <begin position="14"/>
        <end position="41"/>
    </location>
</feature>
<accession>A0A5P6N9J3</accession>